<dbReference type="InterPro" id="IPR002861">
    <property type="entry name" value="Reeler_dom"/>
</dbReference>
<dbReference type="OrthoDB" id="10143347at2759"/>
<dbReference type="Pfam" id="PF02014">
    <property type="entry name" value="Reeler"/>
    <property type="match status" value="1"/>
</dbReference>
<feature type="domain" description="Reelin" evidence="1">
    <location>
        <begin position="11"/>
        <end position="110"/>
    </location>
</feature>
<protein>
    <recommendedName>
        <fullName evidence="1">Reelin domain-containing protein</fullName>
    </recommendedName>
</protein>
<dbReference type="AlphaFoldDB" id="A0A2G8JU97"/>
<evidence type="ECO:0000313" key="3">
    <source>
        <dbReference type="Proteomes" id="UP000230750"/>
    </source>
</evidence>
<sequence length="111" mass="12675">MNQEDVNEYSHKVITIKKYSAREPILISILENEAEEPQVFLYLAQAILPSGKPIGEFKSFDEHLPMRKCGDKKVFYNDQTLELSNDQRTGGGVTFEWVAPHTKSKETVTVM</sequence>
<evidence type="ECO:0000259" key="1">
    <source>
        <dbReference type="Pfam" id="PF02014"/>
    </source>
</evidence>
<comment type="caution">
    <text evidence="2">The sequence shown here is derived from an EMBL/GenBank/DDBJ whole genome shotgun (WGS) entry which is preliminary data.</text>
</comment>
<gene>
    <name evidence="2" type="ORF">BSL78_23843</name>
</gene>
<evidence type="ECO:0000313" key="2">
    <source>
        <dbReference type="EMBL" id="PIK39337.1"/>
    </source>
</evidence>
<dbReference type="EMBL" id="MRZV01001250">
    <property type="protein sequence ID" value="PIK39337.1"/>
    <property type="molecule type" value="Genomic_DNA"/>
</dbReference>
<proteinExistence type="predicted"/>
<organism evidence="2 3">
    <name type="scientific">Stichopus japonicus</name>
    <name type="common">Sea cucumber</name>
    <dbReference type="NCBI Taxonomy" id="307972"/>
    <lineage>
        <taxon>Eukaryota</taxon>
        <taxon>Metazoa</taxon>
        <taxon>Echinodermata</taxon>
        <taxon>Eleutherozoa</taxon>
        <taxon>Echinozoa</taxon>
        <taxon>Holothuroidea</taxon>
        <taxon>Aspidochirotacea</taxon>
        <taxon>Aspidochirotida</taxon>
        <taxon>Stichopodidae</taxon>
        <taxon>Apostichopus</taxon>
    </lineage>
</organism>
<keyword evidence="3" id="KW-1185">Reference proteome</keyword>
<reference evidence="2 3" key="1">
    <citation type="journal article" date="2017" name="PLoS Biol.">
        <title>The sea cucumber genome provides insights into morphological evolution and visceral regeneration.</title>
        <authorList>
            <person name="Zhang X."/>
            <person name="Sun L."/>
            <person name="Yuan J."/>
            <person name="Sun Y."/>
            <person name="Gao Y."/>
            <person name="Zhang L."/>
            <person name="Li S."/>
            <person name="Dai H."/>
            <person name="Hamel J.F."/>
            <person name="Liu C."/>
            <person name="Yu Y."/>
            <person name="Liu S."/>
            <person name="Lin W."/>
            <person name="Guo K."/>
            <person name="Jin S."/>
            <person name="Xu P."/>
            <person name="Storey K.B."/>
            <person name="Huan P."/>
            <person name="Zhang T."/>
            <person name="Zhou Y."/>
            <person name="Zhang J."/>
            <person name="Lin C."/>
            <person name="Li X."/>
            <person name="Xing L."/>
            <person name="Huo D."/>
            <person name="Sun M."/>
            <person name="Wang L."/>
            <person name="Mercier A."/>
            <person name="Li F."/>
            <person name="Yang H."/>
            <person name="Xiang J."/>
        </authorList>
    </citation>
    <scope>NUCLEOTIDE SEQUENCE [LARGE SCALE GENOMIC DNA]</scope>
    <source>
        <strain evidence="2">Shaxun</strain>
        <tissue evidence="2">Muscle</tissue>
    </source>
</reference>
<dbReference type="Proteomes" id="UP000230750">
    <property type="component" value="Unassembled WGS sequence"/>
</dbReference>
<name>A0A2G8JU97_STIJA</name>
<accession>A0A2G8JU97</accession>